<proteinExistence type="predicted"/>
<name>A0A0F9E826_9ZZZZ</name>
<dbReference type="AlphaFoldDB" id="A0A0F9E826"/>
<organism evidence="1">
    <name type="scientific">marine sediment metagenome</name>
    <dbReference type="NCBI Taxonomy" id="412755"/>
    <lineage>
        <taxon>unclassified sequences</taxon>
        <taxon>metagenomes</taxon>
        <taxon>ecological metagenomes</taxon>
    </lineage>
</organism>
<evidence type="ECO:0000313" key="1">
    <source>
        <dbReference type="EMBL" id="KKL70203.1"/>
    </source>
</evidence>
<gene>
    <name evidence="1" type="ORF">LCGC14_2107270</name>
</gene>
<dbReference type="EMBL" id="LAZR01025969">
    <property type="protein sequence ID" value="KKL70203.1"/>
    <property type="molecule type" value="Genomic_DNA"/>
</dbReference>
<reference evidence="1" key="1">
    <citation type="journal article" date="2015" name="Nature">
        <title>Complex archaea that bridge the gap between prokaryotes and eukaryotes.</title>
        <authorList>
            <person name="Spang A."/>
            <person name="Saw J.H."/>
            <person name="Jorgensen S.L."/>
            <person name="Zaremba-Niedzwiedzka K."/>
            <person name="Martijn J."/>
            <person name="Lind A.E."/>
            <person name="van Eijk R."/>
            <person name="Schleper C."/>
            <person name="Guy L."/>
            <person name="Ettema T.J."/>
        </authorList>
    </citation>
    <scope>NUCLEOTIDE SEQUENCE</scope>
</reference>
<sequence>MSLPNTIYAASELAVHKTTYDTEKFDVGQKLEYADSRKYRFALAGELLVKGELLEGEQITTEDDLTPTATAVGATAITATTTGTEAADYYKGGYAVVATTPGLADLYKLGTHLLLTSGAGDVFNLADETILVALTTASRVSILRNPWKGLISLATTALGWCAGVAVSLIPSAEWGWVQTGGPAACLAGGADIEGVAFAASDNSAGLGITADADSEFVIGQVMLGGDGDGKANIVFLTID</sequence>
<comment type="caution">
    <text evidence="1">The sequence shown here is derived from an EMBL/GenBank/DDBJ whole genome shotgun (WGS) entry which is preliminary data.</text>
</comment>
<accession>A0A0F9E826</accession>
<protein>
    <submittedName>
        <fullName evidence="1">Uncharacterized protein</fullName>
    </submittedName>
</protein>